<organism evidence="4 5">
    <name type="scientific">Pseudomonas syringae pv. maculicola</name>
    <dbReference type="NCBI Taxonomy" id="59511"/>
    <lineage>
        <taxon>Bacteria</taxon>
        <taxon>Pseudomonadati</taxon>
        <taxon>Pseudomonadota</taxon>
        <taxon>Gammaproteobacteria</taxon>
        <taxon>Pseudomonadales</taxon>
        <taxon>Pseudomonadaceae</taxon>
        <taxon>Pseudomonas</taxon>
    </lineage>
</organism>
<dbReference type="GO" id="GO:0004672">
    <property type="term" value="F:protein kinase activity"/>
    <property type="evidence" value="ECO:0007669"/>
    <property type="project" value="UniProtKB-ARBA"/>
</dbReference>
<dbReference type="Gene3D" id="1.20.120.160">
    <property type="entry name" value="HPT domain"/>
    <property type="match status" value="2"/>
</dbReference>
<dbReference type="AlphaFoldDB" id="A0A3M2XQE3"/>
<accession>A0A3M2XQE3</accession>
<evidence type="ECO:0000256" key="2">
    <source>
        <dbReference type="PROSITE-ProRule" id="PRU00110"/>
    </source>
</evidence>
<dbReference type="InterPro" id="IPR036641">
    <property type="entry name" value="HPT_dom_sf"/>
</dbReference>
<evidence type="ECO:0000256" key="1">
    <source>
        <dbReference type="ARBA" id="ARBA00023012"/>
    </source>
</evidence>
<evidence type="ECO:0000313" key="5">
    <source>
        <dbReference type="Proteomes" id="UP000282378"/>
    </source>
</evidence>
<dbReference type="PROSITE" id="PS50894">
    <property type="entry name" value="HPT"/>
    <property type="match status" value="1"/>
</dbReference>
<dbReference type="SUPFAM" id="SSF47226">
    <property type="entry name" value="Histidine-containing phosphotransfer domain, HPT domain"/>
    <property type="match status" value="2"/>
</dbReference>
<keyword evidence="1" id="KW-0902">Two-component regulatory system</keyword>
<sequence>MAEVVEVGDLAHELENLYEGLIDRRFNHSPTLAELLHKSHDHLAILLEQLYQHAALSDPSALIEALRGCRTVESAVPEAPLSSQASADLPEHDTELREVFLEEGFDIIESSGAALARWQADPHNLLEVENLLRDLHTLKGGARMVEIAPIGDLAHELETLYEGLCAGSMQADP</sequence>
<feature type="modified residue" description="Phosphohistidine" evidence="2">
    <location>
        <position position="136"/>
    </location>
</feature>
<dbReference type="GO" id="GO:0000160">
    <property type="term" value="P:phosphorelay signal transduction system"/>
    <property type="evidence" value="ECO:0007669"/>
    <property type="project" value="UniProtKB-KW"/>
</dbReference>
<dbReference type="Pfam" id="PF01627">
    <property type="entry name" value="Hpt"/>
    <property type="match status" value="1"/>
</dbReference>
<dbReference type="InterPro" id="IPR051315">
    <property type="entry name" value="Bact_Chemotaxis_CheA"/>
</dbReference>
<dbReference type="InterPro" id="IPR008207">
    <property type="entry name" value="Sig_transdc_His_kin_Hpt_dom"/>
</dbReference>
<keyword evidence="2" id="KW-0597">Phosphoprotein</keyword>
<keyword evidence="4" id="KW-0808">Transferase</keyword>
<dbReference type="EMBL" id="RBNL01002740">
    <property type="protein sequence ID" value="RML65897.1"/>
    <property type="molecule type" value="Genomic_DNA"/>
</dbReference>
<protein>
    <submittedName>
        <fullName evidence="4">Sensor histidine kinase/response regulator</fullName>
    </submittedName>
</protein>
<reference evidence="4 5" key="1">
    <citation type="submission" date="2018-08" db="EMBL/GenBank/DDBJ databases">
        <title>Recombination of ecologically and evolutionarily significant loci maintains genetic cohesion in the Pseudomonas syringae species complex.</title>
        <authorList>
            <person name="Dillon M."/>
            <person name="Thakur S."/>
            <person name="Almeida R.N.D."/>
            <person name="Weir B.S."/>
            <person name="Guttman D.S."/>
        </authorList>
    </citation>
    <scope>NUCLEOTIDE SEQUENCE [LARGE SCALE GENOMIC DNA]</scope>
    <source>
        <strain evidence="4 5">88_10</strain>
    </source>
</reference>
<name>A0A3M2XQE3_PSEYM</name>
<comment type="caution">
    <text evidence="4">The sequence shown here is derived from an EMBL/GenBank/DDBJ whole genome shotgun (WGS) entry which is preliminary data.</text>
</comment>
<dbReference type="PANTHER" id="PTHR43395">
    <property type="entry name" value="SENSOR HISTIDINE KINASE CHEA"/>
    <property type="match status" value="1"/>
</dbReference>
<keyword evidence="4" id="KW-0418">Kinase</keyword>
<feature type="domain" description="HPt" evidence="3">
    <location>
        <begin position="89"/>
        <end position="173"/>
    </location>
</feature>
<evidence type="ECO:0000313" key="4">
    <source>
        <dbReference type="EMBL" id="RML65897.1"/>
    </source>
</evidence>
<dbReference type="Proteomes" id="UP000282378">
    <property type="component" value="Unassembled WGS sequence"/>
</dbReference>
<dbReference type="CDD" id="cd00088">
    <property type="entry name" value="HPT"/>
    <property type="match status" value="1"/>
</dbReference>
<proteinExistence type="predicted"/>
<evidence type="ECO:0000259" key="3">
    <source>
        <dbReference type="PROSITE" id="PS50894"/>
    </source>
</evidence>
<gene>
    <name evidence="4" type="ORF">APX70_04185</name>
</gene>
<feature type="non-terminal residue" evidence="4">
    <location>
        <position position="173"/>
    </location>
</feature>
<dbReference type="PANTHER" id="PTHR43395:SF8">
    <property type="entry name" value="HISTIDINE KINASE"/>
    <property type="match status" value="1"/>
</dbReference>